<dbReference type="InterPro" id="IPR008030">
    <property type="entry name" value="NmrA-like"/>
</dbReference>
<keyword evidence="1" id="KW-0521">NADP</keyword>
<evidence type="ECO:0000256" key="2">
    <source>
        <dbReference type="ARBA" id="ARBA00023002"/>
    </source>
</evidence>
<dbReference type="PANTHER" id="PTHR47706:SF1">
    <property type="entry name" value="CIPA-LIKE, PUTATIVE (AFU_ORTHOLOGUE AFUA_1G12460)-RELATED"/>
    <property type="match status" value="1"/>
</dbReference>
<evidence type="ECO:0000256" key="1">
    <source>
        <dbReference type="ARBA" id="ARBA00022857"/>
    </source>
</evidence>
<dbReference type="InterPro" id="IPR051609">
    <property type="entry name" value="NmrA/Isoflavone_reductase-like"/>
</dbReference>
<accession>A0ABR4JUH5</accession>
<gene>
    <name evidence="4" type="ORF">BJY01DRAFT_264171</name>
</gene>
<dbReference type="Gene3D" id="3.90.25.10">
    <property type="entry name" value="UDP-galactose 4-epimerase, domain 1"/>
    <property type="match status" value="1"/>
</dbReference>
<dbReference type="PANTHER" id="PTHR47706">
    <property type="entry name" value="NMRA-LIKE FAMILY PROTEIN"/>
    <property type="match status" value="1"/>
</dbReference>
<protein>
    <submittedName>
        <fullName evidence="4">NAD(P)-binding protein</fullName>
    </submittedName>
</protein>
<dbReference type="SUPFAM" id="SSF51735">
    <property type="entry name" value="NAD(P)-binding Rossmann-fold domains"/>
    <property type="match status" value="1"/>
</dbReference>
<dbReference type="EMBL" id="JBFXLU010000087">
    <property type="protein sequence ID" value="KAL2843697.1"/>
    <property type="molecule type" value="Genomic_DNA"/>
</dbReference>
<comment type="caution">
    <text evidence="4">The sequence shown here is derived from an EMBL/GenBank/DDBJ whole genome shotgun (WGS) entry which is preliminary data.</text>
</comment>
<organism evidence="4 5">
    <name type="scientific">Aspergillus pseudoustus</name>
    <dbReference type="NCBI Taxonomy" id="1810923"/>
    <lineage>
        <taxon>Eukaryota</taxon>
        <taxon>Fungi</taxon>
        <taxon>Dikarya</taxon>
        <taxon>Ascomycota</taxon>
        <taxon>Pezizomycotina</taxon>
        <taxon>Eurotiomycetes</taxon>
        <taxon>Eurotiomycetidae</taxon>
        <taxon>Eurotiales</taxon>
        <taxon>Aspergillaceae</taxon>
        <taxon>Aspergillus</taxon>
        <taxon>Aspergillus subgen. Nidulantes</taxon>
    </lineage>
</organism>
<evidence type="ECO:0000259" key="3">
    <source>
        <dbReference type="Pfam" id="PF05368"/>
    </source>
</evidence>
<name>A0ABR4JUH5_9EURO</name>
<keyword evidence="2" id="KW-0560">Oxidoreductase</keyword>
<dbReference type="Gene3D" id="3.40.50.720">
    <property type="entry name" value="NAD(P)-binding Rossmann-like Domain"/>
    <property type="match status" value="1"/>
</dbReference>
<reference evidence="4 5" key="1">
    <citation type="submission" date="2024-07" db="EMBL/GenBank/DDBJ databases">
        <title>Section-level genome sequencing and comparative genomics of Aspergillus sections Usti and Cavernicolus.</title>
        <authorList>
            <consortium name="Lawrence Berkeley National Laboratory"/>
            <person name="Nybo J.L."/>
            <person name="Vesth T.C."/>
            <person name="Theobald S."/>
            <person name="Frisvad J.C."/>
            <person name="Larsen T.O."/>
            <person name="Kjaerboelling I."/>
            <person name="Rothschild-Mancinelli K."/>
            <person name="Lyhne E.K."/>
            <person name="Kogle M.E."/>
            <person name="Barry K."/>
            <person name="Clum A."/>
            <person name="Na H."/>
            <person name="Ledsgaard L."/>
            <person name="Lin J."/>
            <person name="Lipzen A."/>
            <person name="Kuo A."/>
            <person name="Riley R."/>
            <person name="Mondo S."/>
            <person name="Labutti K."/>
            <person name="Haridas S."/>
            <person name="Pangalinan J."/>
            <person name="Salamov A.A."/>
            <person name="Simmons B.A."/>
            <person name="Magnuson J.K."/>
            <person name="Chen J."/>
            <person name="Drula E."/>
            <person name="Henrissat B."/>
            <person name="Wiebenga A."/>
            <person name="Lubbers R.J."/>
            <person name="Gomes A.C."/>
            <person name="Makela M.R."/>
            <person name="Stajich J."/>
            <person name="Grigoriev I.V."/>
            <person name="Mortensen U.H."/>
            <person name="De Vries R.P."/>
            <person name="Baker S.E."/>
            <person name="Andersen M.R."/>
        </authorList>
    </citation>
    <scope>NUCLEOTIDE SEQUENCE [LARGE SCALE GENOMIC DNA]</scope>
    <source>
        <strain evidence="4 5">CBS 123904</strain>
    </source>
</reference>
<sequence length="309" mass="33649">MAQPFVAIAGATGNLGQLVAKELIHRGVAVKALVREGTARSRTQSLSDTGVSVAPVDFSSVTALARELTGATCVVSTLQGLQDVIHTVQGRLLDAAVAAKVPRFIPSDFSLDFTKTKPGTNRNLDLRRDFHARLDRSGILWTSILNGGFMDLLGGESPMINHKKGKVVYVGKATQLLDLTTIPNTAAYTAAVAADPKPTPRFLRIAGDVVSVVEIAAVETALEGKQYKPSWMGSVGFLEVMIRVLRAFGGENDVFPMWQGMQYMANMFSGVAKLQPLDNDRYPDIRWTKIKDYLREEKIRREAKQSTSA</sequence>
<proteinExistence type="predicted"/>
<dbReference type="Pfam" id="PF05368">
    <property type="entry name" value="NmrA"/>
    <property type="match status" value="1"/>
</dbReference>
<dbReference type="Proteomes" id="UP001610446">
    <property type="component" value="Unassembled WGS sequence"/>
</dbReference>
<keyword evidence="5" id="KW-1185">Reference proteome</keyword>
<feature type="domain" description="NmrA-like" evidence="3">
    <location>
        <begin position="6"/>
        <end position="224"/>
    </location>
</feature>
<dbReference type="InterPro" id="IPR036291">
    <property type="entry name" value="NAD(P)-bd_dom_sf"/>
</dbReference>
<evidence type="ECO:0000313" key="5">
    <source>
        <dbReference type="Proteomes" id="UP001610446"/>
    </source>
</evidence>
<evidence type="ECO:0000313" key="4">
    <source>
        <dbReference type="EMBL" id="KAL2843697.1"/>
    </source>
</evidence>